<dbReference type="GO" id="GO:0000271">
    <property type="term" value="P:polysaccharide biosynthetic process"/>
    <property type="evidence" value="ECO:0007669"/>
    <property type="project" value="TreeGrafter"/>
</dbReference>
<evidence type="ECO:0000256" key="2">
    <source>
        <dbReference type="ARBA" id="ARBA00037999"/>
    </source>
</evidence>
<reference evidence="6 7" key="1">
    <citation type="submission" date="2018-12" db="EMBL/GenBank/DDBJ databases">
        <title>Bacillus yapensis draft genome sequence.</title>
        <authorList>
            <person name="Yu L."/>
            <person name="Xu X."/>
            <person name="Tang X."/>
        </authorList>
    </citation>
    <scope>NUCLEOTIDE SEQUENCE [LARGE SCALE GENOMIC DNA]</scope>
    <source>
        <strain evidence="6 7">XXST-01</strain>
    </source>
</reference>
<dbReference type="PANTHER" id="PTHR30244">
    <property type="entry name" value="TRANSAMINASE"/>
    <property type="match status" value="1"/>
</dbReference>
<dbReference type="PIRSF" id="PIRSF000390">
    <property type="entry name" value="PLP_StrS"/>
    <property type="match status" value="1"/>
</dbReference>
<dbReference type="PANTHER" id="PTHR30244:SF9">
    <property type="entry name" value="PROTEIN RV3402C"/>
    <property type="match status" value="1"/>
</dbReference>
<dbReference type="InterPro" id="IPR015421">
    <property type="entry name" value="PyrdxlP-dep_Trfase_major"/>
</dbReference>
<dbReference type="InterPro" id="IPR015424">
    <property type="entry name" value="PyrdxlP-dep_Trfase"/>
</dbReference>
<keyword evidence="7" id="KW-1185">Reference proteome</keyword>
<dbReference type="EMBL" id="RXNT01000001">
    <property type="protein sequence ID" value="RTR36364.1"/>
    <property type="molecule type" value="Genomic_DNA"/>
</dbReference>
<dbReference type="OrthoDB" id="9810913at2"/>
<dbReference type="InterPro" id="IPR000653">
    <property type="entry name" value="DegT/StrS_aminotransferase"/>
</dbReference>
<protein>
    <submittedName>
        <fullName evidence="6">Aminotransferase class I/II-fold pyridoxal phosphate-dependent enzyme</fullName>
    </submittedName>
</protein>
<comment type="caution">
    <text evidence="6">The sequence shown here is derived from an EMBL/GenBank/DDBJ whole genome shotgun (WGS) entry which is preliminary data.</text>
</comment>
<proteinExistence type="inferred from homology"/>
<evidence type="ECO:0000256" key="5">
    <source>
        <dbReference type="RuleBase" id="RU004508"/>
    </source>
</evidence>
<organism evidence="6 7">
    <name type="scientific">Bacillus yapensis</name>
    <dbReference type="NCBI Taxonomy" id="2492960"/>
    <lineage>
        <taxon>Bacteria</taxon>
        <taxon>Bacillati</taxon>
        <taxon>Bacillota</taxon>
        <taxon>Bacilli</taxon>
        <taxon>Bacillales</taxon>
        <taxon>Bacillaceae</taxon>
        <taxon>Bacillus</taxon>
    </lineage>
</organism>
<dbReference type="SUPFAM" id="SSF53383">
    <property type="entry name" value="PLP-dependent transferases"/>
    <property type="match status" value="1"/>
</dbReference>
<evidence type="ECO:0000256" key="3">
    <source>
        <dbReference type="PIRSR" id="PIRSR000390-1"/>
    </source>
</evidence>
<keyword evidence="1 4" id="KW-0663">Pyridoxal phosphate</keyword>
<evidence type="ECO:0000313" key="6">
    <source>
        <dbReference type="EMBL" id="RTR36364.1"/>
    </source>
</evidence>
<keyword evidence="6" id="KW-0032">Aminotransferase</keyword>
<name>A0A3S0KR38_9BACI</name>
<dbReference type="Gene3D" id="3.40.640.10">
    <property type="entry name" value="Type I PLP-dependent aspartate aminotransferase-like (Major domain)"/>
    <property type="match status" value="1"/>
</dbReference>
<keyword evidence="6" id="KW-0808">Transferase</keyword>
<gene>
    <name evidence="6" type="ORF">EKG37_02060</name>
</gene>
<evidence type="ECO:0000313" key="7">
    <source>
        <dbReference type="Proteomes" id="UP000271374"/>
    </source>
</evidence>
<dbReference type="AlphaFoldDB" id="A0A3S0KR38"/>
<feature type="modified residue" description="N6-(pyridoxal phosphate)lysine" evidence="4">
    <location>
        <position position="190"/>
    </location>
</feature>
<sequence>MTNIPFMRPSLVKYEEYKAYLDLIDNSRIYSNFGPINNAFESRILNDYFDNIGGVTTVNNATSGLMLSISQTKRKGAKYAIMPSFTFSATALAAMWCGLEPYFIDVNPEGWEMDTEKLKLAISNLGEQVAVVVPYATFGNNIDLTYYEELHNNGIPVVVDAAPCFGSSKENIQFGTSFSGIVVYSFHATKPFGIGEGGLIYSADTKLINSIKAQSNFSYSGKRESESLGLNAKLSEFHAAIGLATLDVFQEKIQKRIALYNVYSEEISKYSLLDNGWCLQKTTGRIPYQFFSILCPPGESNNKYIKKLQENSINAVSYYNPACHNQKQFQEFIYTDLSITDDISSRVICMPFWEEMDENTIRIVVETLSI</sequence>
<evidence type="ECO:0000256" key="1">
    <source>
        <dbReference type="ARBA" id="ARBA00022898"/>
    </source>
</evidence>
<feature type="active site" description="Proton acceptor" evidence="3">
    <location>
        <position position="190"/>
    </location>
</feature>
<dbReference type="Pfam" id="PF01041">
    <property type="entry name" value="DegT_DnrJ_EryC1"/>
    <property type="match status" value="1"/>
</dbReference>
<evidence type="ECO:0000256" key="4">
    <source>
        <dbReference type="PIRSR" id="PIRSR000390-2"/>
    </source>
</evidence>
<dbReference type="RefSeq" id="WP_126405641.1">
    <property type="nucleotide sequence ID" value="NZ_RXNT01000001.1"/>
</dbReference>
<accession>A0A3S0KR38</accession>
<dbReference type="GO" id="GO:0030170">
    <property type="term" value="F:pyridoxal phosphate binding"/>
    <property type="evidence" value="ECO:0007669"/>
    <property type="project" value="TreeGrafter"/>
</dbReference>
<dbReference type="GO" id="GO:0008483">
    <property type="term" value="F:transaminase activity"/>
    <property type="evidence" value="ECO:0007669"/>
    <property type="project" value="UniProtKB-KW"/>
</dbReference>
<dbReference type="Proteomes" id="UP000271374">
    <property type="component" value="Unassembled WGS sequence"/>
</dbReference>
<comment type="similarity">
    <text evidence="2 5">Belongs to the DegT/DnrJ/EryC1 family.</text>
</comment>